<evidence type="ECO:0000313" key="4">
    <source>
        <dbReference type="Proteomes" id="UP000321039"/>
    </source>
</evidence>
<keyword evidence="3" id="KW-0238">DNA-binding</keyword>
<dbReference type="Pfam" id="PF01796">
    <property type="entry name" value="OB_ChsH2_C"/>
    <property type="match status" value="1"/>
</dbReference>
<dbReference type="Proteomes" id="UP000321039">
    <property type="component" value="Unassembled WGS sequence"/>
</dbReference>
<comment type="caution">
    <text evidence="3">The sequence shown here is derived from an EMBL/GenBank/DDBJ whole genome shotgun (WGS) entry which is preliminary data.</text>
</comment>
<dbReference type="PANTHER" id="PTHR34075">
    <property type="entry name" value="BLR3430 PROTEIN"/>
    <property type="match status" value="1"/>
</dbReference>
<dbReference type="InterPro" id="IPR012340">
    <property type="entry name" value="NA-bd_OB-fold"/>
</dbReference>
<keyword evidence="4" id="KW-1185">Reference proteome</keyword>
<dbReference type="Gene3D" id="6.10.30.10">
    <property type="match status" value="1"/>
</dbReference>
<dbReference type="AlphaFoldDB" id="A0A5C9A335"/>
<proteinExistence type="predicted"/>
<accession>A0A5C9A335</accession>
<dbReference type="InterPro" id="IPR052513">
    <property type="entry name" value="Thioester_dehydratase-like"/>
</dbReference>
<name>A0A5C9A335_9GAMM</name>
<feature type="domain" description="ChsH2 C-terminal OB-fold" evidence="1">
    <location>
        <begin position="93"/>
        <end position="159"/>
    </location>
</feature>
<evidence type="ECO:0000259" key="1">
    <source>
        <dbReference type="Pfam" id="PF01796"/>
    </source>
</evidence>
<dbReference type="InterPro" id="IPR002878">
    <property type="entry name" value="ChsH2_C"/>
</dbReference>
<gene>
    <name evidence="3" type="ORF">FV139_05145</name>
</gene>
<sequence>MTWSRCQIRRFVRMTPLNWSTATCNTVRVEKPLLTPTDRQVLSEDMKPIDPGLLTGLPSKPSLLGSRCTACGEHFFPVQKGCANCSSDDLQTVDLGSRGTLWTWTVQRFAPKPPYLGDPNSFEAYGVGYVEMPSGVKVESRLLGLGEDDWTIGMAMQLELEPVVVQGGATDLVTYAFRALRKECCND</sequence>
<evidence type="ECO:0000259" key="2">
    <source>
        <dbReference type="Pfam" id="PF12172"/>
    </source>
</evidence>
<reference evidence="3 4" key="1">
    <citation type="submission" date="2019-08" db="EMBL/GenBank/DDBJ databases">
        <title>Parahaliea maris sp. nov., isolated from the surface seawater.</title>
        <authorList>
            <person name="Liu Y."/>
        </authorList>
    </citation>
    <scope>NUCLEOTIDE SEQUENCE [LARGE SCALE GENOMIC DNA]</scope>
    <source>
        <strain evidence="3 4">HSLHS9</strain>
    </source>
</reference>
<dbReference type="Pfam" id="PF12172">
    <property type="entry name" value="zf-ChsH2"/>
    <property type="match status" value="1"/>
</dbReference>
<evidence type="ECO:0000313" key="3">
    <source>
        <dbReference type="EMBL" id="TXS95285.1"/>
    </source>
</evidence>
<dbReference type="GO" id="GO:0003677">
    <property type="term" value="F:DNA binding"/>
    <property type="evidence" value="ECO:0007669"/>
    <property type="project" value="UniProtKB-KW"/>
</dbReference>
<organism evidence="3 4">
    <name type="scientific">Parahaliea maris</name>
    <dbReference type="NCBI Taxonomy" id="2716870"/>
    <lineage>
        <taxon>Bacteria</taxon>
        <taxon>Pseudomonadati</taxon>
        <taxon>Pseudomonadota</taxon>
        <taxon>Gammaproteobacteria</taxon>
        <taxon>Cellvibrionales</taxon>
        <taxon>Halieaceae</taxon>
        <taxon>Parahaliea</taxon>
    </lineage>
</organism>
<feature type="domain" description="ChsH2 rubredoxin-like zinc ribbon" evidence="2">
    <location>
        <begin position="61"/>
        <end position="90"/>
    </location>
</feature>
<dbReference type="SUPFAM" id="SSF50249">
    <property type="entry name" value="Nucleic acid-binding proteins"/>
    <property type="match status" value="1"/>
</dbReference>
<dbReference type="InterPro" id="IPR022002">
    <property type="entry name" value="ChsH2_Znr"/>
</dbReference>
<dbReference type="EMBL" id="VRZA01000002">
    <property type="protein sequence ID" value="TXS95285.1"/>
    <property type="molecule type" value="Genomic_DNA"/>
</dbReference>
<dbReference type="PANTHER" id="PTHR34075:SF5">
    <property type="entry name" value="BLR3430 PROTEIN"/>
    <property type="match status" value="1"/>
</dbReference>
<protein>
    <submittedName>
        <fullName evidence="3">DNA-binding protein</fullName>
    </submittedName>
</protein>